<evidence type="ECO:0000313" key="3">
    <source>
        <dbReference type="Proteomes" id="UP001338125"/>
    </source>
</evidence>
<evidence type="ECO:0000259" key="1">
    <source>
        <dbReference type="Pfam" id="PF00583"/>
    </source>
</evidence>
<dbReference type="CDD" id="cd04301">
    <property type="entry name" value="NAT_SF"/>
    <property type="match status" value="1"/>
</dbReference>
<gene>
    <name evidence="2" type="ORF">PT974_04815</name>
</gene>
<protein>
    <recommendedName>
        <fullName evidence="1">N-acetyltransferase domain-containing protein</fullName>
    </recommendedName>
</protein>
<sequence length="250" mass="28221">MAAAKAAVLNIIVSVADLDKDWDELFASFWNSWESPFQAALILTLPGIEARATDQVWLKAEDPIRKSRGLSPIIGGISYTYIRDKSALGQRNIDHQLPVSGFDPGSEQQELSRAFHSQLWDWHTQLMQGDHIYVGALWVRPECRRSGAAHLILNQLYAAADQLGTDIYAEVTIMSTPLFLKRGFRVISYPTMVFHKDEPSVNWLHLTHQLQSQPVSIVWRAKGGVHREGETALPWEKEPEVGERLKEIAI</sequence>
<dbReference type="Pfam" id="PF00583">
    <property type="entry name" value="Acetyltransf_1"/>
    <property type="match status" value="1"/>
</dbReference>
<proteinExistence type="predicted"/>
<keyword evidence="3" id="KW-1185">Reference proteome</keyword>
<feature type="domain" description="N-acetyltransferase" evidence="1">
    <location>
        <begin position="123"/>
        <end position="184"/>
    </location>
</feature>
<name>A0ABR0SRJ9_9HYPO</name>
<evidence type="ECO:0000313" key="2">
    <source>
        <dbReference type="EMBL" id="KAK5994341.1"/>
    </source>
</evidence>
<organism evidence="2 3">
    <name type="scientific">Cladobotryum mycophilum</name>
    <dbReference type="NCBI Taxonomy" id="491253"/>
    <lineage>
        <taxon>Eukaryota</taxon>
        <taxon>Fungi</taxon>
        <taxon>Dikarya</taxon>
        <taxon>Ascomycota</taxon>
        <taxon>Pezizomycotina</taxon>
        <taxon>Sordariomycetes</taxon>
        <taxon>Hypocreomycetidae</taxon>
        <taxon>Hypocreales</taxon>
        <taxon>Hypocreaceae</taxon>
        <taxon>Cladobotryum</taxon>
    </lineage>
</organism>
<dbReference type="SUPFAM" id="SSF55729">
    <property type="entry name" value="Acyl-CoA N-acyltransferases (Nat)"/>
    <property type="match status" value="1"/>
</dbReference>
<dbReference type="InterPro" id="IPR000182">
    <property type="entry name" value="GNAT_dom"/>
</dbReference>
<dbReference type="Gene3D" id="3.40.630.30">
    <property type="match status" value="1"/>
</dbReference>
<reference evidence="2 3" key="1">
    <citation type="submission" date="2024-01" db="EMBL/GenBank/DDBJ databases">
        <title>Complete genome of Cladobotryum mycophilum ATHUM6906.</title>
        <authorList>
            <person name="Christinaki A.C."/>
            <person name="Myridakis A.I."/>
            <person name="Kouvelis V.N."/>
        </authorList>
    </citation>
    <scope>NUCLEOTIDE SEQUENCE [LARGE SCALE GENOMIC DNA]</scope>
    <source>
        <strain evidence="2 3">ATHUM6906</strain>
    </source>
</reference>
<accession>A0ABR0SRJ9</accession>
<comment type="caution">
    <text evidence="2">The sequence shown here is derived from an EMBL/GenBank/DDBJ whole genome shotgun (WGS) entry which is preliminary data.</text>
</comment>
<dbReference type="EMBL" id="JAVFKD010000010">
    <property type="protein sequence ID" value="KAK5994341.1"/>
    <property type="molecule type" value="Genomic_DNA"/>
</dbReference>
<dbReference type="InterPro" id="IPR016181">
    <property type="entry name" value="Acyl_CoA_acyltransferase"/>
</dbReference>
<dbReference type="Proteomes" id="UP001338125">
    <property type="component" value="Unassembled WGS sequence"/>
</dbReference>